<accession>A0A0A9FAA1</accession>
<organism evidence="1">
    <name type="scientific">Arundo donax</name>
    <name type="common">Giant reed</name>
    <name type="synonym">Donax arundinaceus</name>
    <dbReference type="NCBI Taxonomy" id="35708"/>
    <lineage>
        <taxon>Eukaryota</taxon>
        <taxon>Viridiplantae</taxon>
        <taxon>Streptophyta</taxon>
        <taxon>Embryophyta</taxon>
        <taxon>Tracheophyta</taxon>
        <taxon>Spermatophyta</taxon>
        <taxon>Magnoliopsida</taxon>
        <taxon>Liliopsida</taxon>
        <taxon>Poales</taxon>
        <taxon>Poaceae</taxon>
        <taxon>PACMAD clade</taxon>
        <taxon>Arundinoideae</taxon>
        <taxon>Arundineae</taxon>
        <taxon>Arundo</taxon>
    </lineage>
</organism>
<reference evidence="1" key="2">
    <citation type="journal article" date="2015" name="Data Brief">
        <title>Shoot transcriptome of the giant reed, Arundo donax.</title>
        <authorList>
            <person name="Barrero R.A."/>
            <person name="Guerrero F.D."/>
            <person name="Moolhuijzen P."/>
            <person name="Goolsby J.A."/>
            <person name="Tidwell J."/>
            <person name="Bellgard S.E."/>
            <person name="Bellgard M.I."/>
        </authorList>
    </citation>
    <scope>NUCLEOTIDE SEQUENCE</scope>
    <source>
        <tissue evidence="1">Shoot tissue taken approximately 20 cm above the soil surface</tissue>
    </source>
</reference>
<proteinExistence type="predicted"/>
<sequence length="42" mass="4930">MYLLLHLNYTEADRGYIDRLITGRRFLQGAEINYWKKVPSGG</sequence>
<dbReference type="AlphaFoldDB" id="A0A0A9FAA1"/>
<dbReference type="EMBL" id="GBRH01189792">
    <property type="protein sequence ID" value="JAE08104.1"/>
    <property type="molecule type" value="Transcribed_RNA"/>
</dbReference>
<name>A0A0A9FAA1_ARUDO</name>
<protein>
    <submittedName>
        <fullName evidence="1">Uncharacterized protein</fullName>
    </submittedName>
</protein>
<evidence type="ECO:0000313" key="1">
    <source>
        <dbReference type="EMBL" id="JAE08104.1"/>
    </source>
</evidence>
<reference evidence="1" key="1">
    <citation type="submission" date="2014-09" db="EMBL/GenBank/DDBJ databases">
        <authorList>
            <person name="Magalhaes I.L.F."/>
            <person name="Oliveira U."/>
            <person name="Santos F.R."/>
            <person name="Vidigal T.H.D.A."/>
            <person name="Brescovit A.D."/>
            <person name="Santos A.J."/>
        </authorList>
    </citation>
    <scope>NUCLEOTIDE SEQUENCE</scope>
    <source>
        <tissue evidence="1">Shoot tissue taken approximately 20 cm above the soil surface</tissue>
    </source>
</reference>